<comment type="subcellular location">
    <subcellularLocation>
        <location evidence="5">Endoplasmic reticulum membrane</location>
        <topology evidence="5">Multi-pass membrane protein</topology>
    </subcellularLocation>
    <subcellularLocation>
        <location evidence="1">Membrane</location>
        <topology evidence="1">Multi-pass membrane protein</topology>
    </subcellularLocation>
</comment>
<dbReference type="STRING" id="767769.A0A1L9UA26"/>
<keyword evidence="6" id="KW-0732">Signal</keyword>
<dbReference type="Proteomes" id="UP000184499">
    <property type="component" value="Unassembled WGS sequence"/>
</dbReference>
<dbReference type="EMBL" id="KV878690">
    <property type="protein sequence ID" value="OJJ68498.1"/>
    <property type="molecule type" value="Genomic_DNA"/>
</dbReference>
<dbReference type="VEuPathDB" id="FungiDB:ASPBRDRAFT_68061"/>
<dbReference type="PANTHER" id="PTHR12714">
    <property type="entry name" value="PROTEIN-S ISOPRENYLCYSTEINE O-METHYLTRANSFERASE"/>
    <property type="match status" value="1"/>
</dbReference>
<name>A0A1L9UA26_ASPBC</name>
<evidence type="ECO:0000256" key="4">
    <source>
        <dbReference type="ARBA" id="ARBA00023136"/>
    </source>
</evidence>
<accession>A0A1L9UA26</accession>
<dbReference type="EC" id="2.1.1.100" evidence="5"/>
<reference evidence="8" key="1">
    <citation type="journal article" date="2017" name="Genome Biol.">
        <title>Comparative genomics reveals high biological diversity and specific adaptations in the industrially and medically important fungal genus Aspergillus.</title>
        <authorList>
            <person name="de Vries R.P."/>
            <person name="Riley R."/>
            <person name="Wiebenga A."/>
            <person name="Aguilar-Osorio G."/>
            <person name="Amillis S."/>
            <person name="Uchima C.A."/>
            <person name="Anderluh G."/>
            <person name="Asadollahi M."/>
            <person name="Askin M."/>
            <person name="Barry K."/>
            <person name="Battaglia E."/>
            <person name="Bayram O."/>
            <person name="Benocci T."/>
            <person name="Braus-Stromeyer S.A."/>
            <person name="Caldana C."/>
            <person name="Canovas D."/>
            <person name="Cerqueira G.C."/>
            <person name="Chen F."/>
            <person name="Chen W."/>
            <person name="Choi C."/>
            <person name="Clum A."/>
            <person name="Dos Santos R.A."/>
            <person name="Damasio A.R."/>
            <person name="Diallinas G."/>
            <person name="Emri T."/>
            <person name="Fekete E."/>
            <person name="Flipphi M."/>
            <person name="Freyberg S."/>
            <person name="Gallo A."/>
            <person name="Gournas C."/>
            <person name="Habgood R."/>
            <person name="Hainaut M."/>
            <person name="Harispe M.L."/>
            <person name="Henrissat B."/>
            <person name="Hilden K.S."/>
            <person name="Hope R."/>
            <person name="Hossain A."/>
            <person name="Karabika E."/>
            <person name="Karaffa L."/>
            <person name="Karanyi Z."/>
            <person name="Krasevec N."/>
            <person name="Kuo A."/>
            <person name="Kusch H."/>
            <person name="LaButti K."/>
            <person name="Lagendijk E.L."/>
            <person name="Lapidus A."/>
            <person name="Levasseur A."/>
            <person name="Lindquist E."/>
            <person name="Lipzen A."/>
            <person name="Logrieco A.F."/>
            <person name="MacCabe A."/>
            <person name="Maekelae M.R."/>
            <person name="Malavazi I."/>
            <person name="Melin P."/>
            <person name="Meyer V."/>
            <person name="Mielnichuk N."/>
            <person name="Miskei M."/>
            <person name="Molnar A.P."/>
            <person name="Mule G."/>
            <person name="Ngan C.Y."/>
            <person name="Orejas M."/>
            <person name="Orosz E."/>
            <person name="Ouedraogo J.P."/>
            <person name="Overkamp K.M."/>
            <person name="Park H.-S."/>
            <person name="Perrone G."/>
            <person name="Piumi F."/>
            <person name="Punt P.J."/>
            <person name="Ram A.F."/>
            <person name="Ramon A."/>
            <person name="Rauscher S."/>
            <person name="Record E."/>
            <person name="Riano-Pachon D.M."/>
            <person name="Robert V."/>
            <person name="Roehrig J."/>
            <person name="Ruller R."/>
            <person name="Salamov A."/>
            <person name="Salih N.S."/>
            <person name="Samson R.A."/>
            <person name="Sandor E."/>
            <person name="Sanguinetti M."/>
            <person name="Schuetze T."/>
            <person name="Sepcic K."/>
            <person name="Shelest E."/>
            <person name="Sherlock G."/>
            <person name="Sophianopoulou V."/>
            <person name="Squina F.M."/>
            <person name="Sun H."/>
            <person name="Susca A."/>
            <person name="Todd R.B."/>
            <person name="Tsang A."/>
            <person name="Unkles S.E."/>
            <person name="van de Wiele N."/>
            <person name="van Rossen-Uffink D."/>
            <person name="Oliveira J.V."/>
            <person name="Vesth T.C."/>
            <person name="Visser J."/>
            <person name="Yu J.-H."/>
            <person name="Zhou M."/>
            <person name="Andersen M.R."/>
            <person name="Archer D.B."/>
            <person name="Baker S.E."/>
            <person name="Benoit I."/>
            <person name="Brakhage A.A."/>
            <person name="Braus G.H."/>
            <person name="Fischer R."/>
            <person name="Frisvad J.C."/>
            <person name="Goldman G.H."/>
            <person name="Houbraken J."/>
            <person name="Oakley B."/>
            <person name="Pocsi I."/>
            <person name="Scazzocchio C."/>
            <person name="Seiboth B."/>
            <person name="vanKuyk P.A."/>
            <person name="Wortman J."/>
            <person name="Dyer P.S."/>
            <person name="Grigoriev I.V."/>
        </authorList>
    </citation>
    <scope>NUCLEOTIDE SEQUENCE [LARGE SCALE GENOMIC DNA]</scope>
    <source>
        <strain evidence="8">CBS 101740 / IMI 381727 / IBT 21946</strain>
    </source>
</reference>
<keyword evidence="3 5" id="KW-1133">Transmembrane helix</keyword>
<dbReference type="OMA" id="ICPHPEN"/>
<keyword evidence="5" id="KW-0256">Endoplasmic reticulum</keyword>
<evidence type="ECO:0000256" key="1">
    <source>
        <dbReference type="ARBA" id="ARBA00004141"/>
    </source>
</evidence>
<keyword evidence="5" id="KW-0808">Transferase</keyword>
<feature type="transmembrane region" description="Helical" evidence="5">
    <location>
        <begin position="198"/>
        <end position="217"/>
    </location>
</feature>
<feature type="transmembrane region" description="Helical" evidence="5">
    <location>
        <begin position="105"/>
        <end position="125"/>
    </location>
</feature>
<dbReference type="Pfam" id="PF04140">
    <property type="entry name" value="ICMT"/>
    <property type="match status" value="1"/>
</dbReference>
<dbReference type="GO" id="GO:0005789">
    <property type="term" value="C:endoplasmic reticulum membrane"/>
    <property type="evidence" value="ECO:0007669"/>
    <property type="project" value="UniProtKB-SubCell"/>
</dbReference>
<dbReference type="OrthoDB" id="422086at2759"/>
<feature type="signal peptide" evidence="6">
    <location>
        <begin position="1"/>
        <end position="20"/>
    </location>
</feature>
<evidence type="ECO:0000313" key="7">
    <source>
        <dbReference type="EMBL" id="OJJ68498.1"/>
    </source>
</evidence>
<keyword evidence="8" id="KW-1185">Reference proteome</keyword>
<dbReference type="GO" id="GO:0032259">
    <property type="term" value="P:methylation"/>
    <property type="evidence" value="ECO:0007669"/>
    <property type="project" value="UniProtKB-KW"/>
</dbReference>
<sequence length="247" mass="27049">MPSFSSISLSASLLAAGYLAFRSLTPPNLPIRSTGNGPPDRVRLIAGPLSAVTRHLNTTCIIYHALLALFYADGSNQHAKELVHTGDGVYLQAVCPHLAGLAPHLFTWTVTTTFCLLSLTVGALLRLHAFRTLGRNFTFQLSQPDTLVTGGMYRFVQHPSYTGLWLLAAGYLGLVMRWDGAVACAMDDTVRERLSGWGGWVVGVIVAGFGYATGMRVRDEEGMLRDKFGRAWEEWHVRTARFIPGLI</sequence>
<dbReference type="Gene3D" id="1.20.120.1630">
    <property type="match status" value="1"/>
</dbReference>
<evidence type="ECO:0000256" key="2">
    <source>
        <dbReference type="ARBA" id="ARBA00022692"/>
    </source>
</evidence>
<comment type="catalytic activity">
    <reaction evidence="5">
        <text>[protein]-C-terminal S-[(2E,6E)-farnesyl]-L-cysteine + S-adenosyl-L-methionine = [protein]-C-terminal S-[(2E,6E)-farnesyl]-L-cysteine methyl ester + S-adenosyl-L-homocysteine</text>
        <dbReference type="Rhea" id="RHEA:21672"/>
        <dbReference type="Rhea" id="RHEA-COMP:12125"/>
        <dbReference type="Rhea" id="RHEA-COMP:12126"/>
        <dbReference type="ChEBI" id="CHEBI:57856"/>
        <dbReference type="ChEBI" id="CHEBI:59789"/>
        <dbReference type="ChEBI" id="CHEBI:90510"/>
        <dbReference type="ChEBI" id="CHEBI:90511"/>
        <dbReference type="EC" id="2.1.1.100"/>
    </reaction>
</comment>
<protein>
    <recommendedName>
        <fullName evidence="5">Protein-S-isoprenylcysteine O-methyltransferase</fullName>
        <ecNumber evidence="5">2.1.1.100</ecNumber>
    </recommendedName>
</protein>
<evidence type="ECO:0000256" key="3">
    <source>
        <dbReference type="ARBA" id="ARBA00022989"/>
    </source>
</evidence>
<evidence type="ECO:0000256" key="6">
    <source>
        <dbReference type="SAM" id="SignalP"/>
    </source>
</evidence>
<keyword evidence="5" id="KW-0949">S-adenosyl-L-methionine</keyword>
<proteinExistence type="inferred from homology"/>
<feature type="transmembrane region" description="Helical" evidence="5">
    <location>
        <begin position="161"/>
        <end position="178"/>
    </location>
</feature>
<comment type="similarity">
    <text evidence="5">Belongs to the class VI-like SAM-binding methyltransferase superfamily. Isoprenylcysteine carboxyl methyltransferase family.</text>
</comment>
<dbReference type="GeneID" id="93581471"/>
<keyword evidence="2 5" id="KW-0812">Transmembrane</keyword>
<organism evidence="7 8">
    <name type="scientific">Aspergillus brasiliensis (strain CBS 101740 / IMI 381727 / IBT 21946)</name>
    <dbReference type="NCBI Taxonomy" id="767769"/>
    <lineage>
        <taxon>Eukaryota</taxon>
        <taxon>Fungi</taxon>
        <taxon>Dikarya</taxon>
        <taxon>Ascomycota</taxon>
        <taxon>Pezizomycotina</taxon>
        <taxon>Eurotiomycetes</taxon>
        <taxon>Eurotiomycetidae</taxon>
        <taxon>Eurotiales</taxon>
        <taxon>Aspergillaceae</taxon>
        <taxon>Aspergillus</taxon>
        <taxon>Aspergillus subgen. Circumdati</taxon>
    </lineage>
</organism>
<comment type="caution">
    <text evidence="5">Lacks conserved residue(s) required for the propagation of feature annotation.</text>
</comment>
<keyword evidence="4 5" id="KW-0472">Membrane</keyword>
<keyword evidence="5" id="KW-0489">Methyltransferase</keyword>
<dbReference type="AlphaFoldDB" id="A0A1L9UA26"/>
<evidence type="ECO:0000313" key="8">
    <source>
        <dbReference type="Proteomes" id="UP000184499"/>
    </source>
</evidence>
<dbReference type="InterPro" id="IPR007269">
    <property type="entry name" value="ICMT_MeTrfase"/>
</dbReference>
<dbReference type="GO" id="GO:0004671">
    <property type="term" value="F:protein C-terminal S-isoprenylcysteine carboxyl O-methyltransferase activity"/>
    <property type="evidence" value="ECO:0007669"/>
    <property type="project" value="UniProtKB-EC"/>
</dbReference>
<feature type="chain" id="PRO_5013313199" description="Protein-S-isoprenylcysteine O-methyltransferase" evidence="6">
    <location>
        <begin position="21"/>
        <end position="247"/>
    </location>
</feature>
<dbReference type="PANTHER" id="PTHR12714:SF9">
    <property type="entry name" value="PROTEIN-S-ISOPRENYLCYSTEINE O-METHYLTRANSFERASE"/>
    <property type="match status" value="1"/>
</dbReference>
<gene>
    <name evidence="7" type="ORF">ASPBRDRAFT_68061</name>
</gene>
<dbReference type="RefSeq" id="XP_067475747.1">
    <property type="nucleotide sequence ID" value="XM_067628983.1"/>
</dbReference>
<evidence type="ECO:0000256" key="5">
    <source>
        <dbReference type="RuleBase" id="RU362022"/>
    </source>
</evidence>